<dbReference type="GO" id="GO:0009055">
    <property type="term" value="F:electron transfer activity"/>
    <property type="evidence" value="ECO:0007669"/>
    <property type="project" value="TreeGrafter"/>
</dbReference>
<feature type="domain" description="Glutaredoxin" evidence="1">
    <location>
        <begin position="4"/>
        <end position="63"/>
    </location>
</feature>
<evidence type="ECO:0000313" key="2">
    <source>
        <dbReference type="EMBL" id="OHA13326.1"/>
    </source>
</evidence>
<protein>
    <submittedName>
        <fullName evidence="2">NrdH-redoxin</fullName>
    </submittedName>
</protein>
<dbReference type="Proteomes" id="UP000178302">
    <property type="component" value="Unassembled WGS sequence"/>
</dbReference>
<dbReference type="Pfam" id="PF00462">
    <property type="entry name" value="Glutaredoxin"/>
    <property type="match status" value="1"/>
</dbReference>
<dbReference type="CDD" id="cd02976">
    <property type="entry name" value="NrdH"/>
    <property type="match status" value="1"/>
</dbReference>
<proteinExistence type="predicted"/>
<dbReference type="AlphaFoldDB" id="A0A1G2LNZ4"/>
<dbReference type="InterPro" id="IPR051548">
    <property type="entry name" value="Grx-like_ET"/>
</dbReference>
<dbReference type="PROSITE" id="PS51354">
    <property type="entry name" value="GLUTAREDOXIN_2"/>
    <property type="match status" value="1"/>
</dbReference>
<accession>A0A1G2LNZ4</accession>
<dbReference type="PANTHER" id="PTHR34386">
    <property type="entry name" value="GLUTAREDOXIN"/>
    <property type="match status" value="1"/>
</dbReference>
<dbReference type="SUPFAM" id="SSF52833">
    <property type="entry name" value="Thioredoxin-like"/>
    <property type="match status" value="1"/>
</dbReference>
<dbReference type="EMBL" id="MHQZ01000037">
    <property type="protein sequence ID" value="OHA13326.1"/>
    <property type="molecule type" value="Genomic_DNA"/>
</dbReference>
<dbReference type="NCBIfam" id="TIGR02196">
    <property type="entry name" value="GlrX_YruB"/>
    <property type="match status" value="1"/>
</dbReference>
<comment type="caution">
    <text evidence="2">The sequence shown here is derived from an EMBL/GenBank/DDBJ whole genome shotgun (WGS) entry which is preliminary data.</text>
</comment>
<evidence type="ECO:0000259" key="1">
    <source>
        <dbReference type="Pfam" id="PF00462"/>
    </source>
</evidence>
<dbReference type="Gene3D" id="3.40.30.10">
    <property type="entry name" value="Glutaredoxin"/>
    <property type="match status" value="1"/>
</dbReference>
<dbReference type="InterPro" id="IPR011911">
    <property type="entry name" value="GlrX_YruB"/>
</dbReference>
<dbReference type="PANTHER" id="PTHR34386:SF1">
    <property type="entry name" value="GLUTAREDOXIN-LIKE PROTEIN NRDH"/>
    <property type="match status" value="1"/>
</dbReference>
<dbReference type="GO" id="GO:0045454">
    <property type="term" value="P:cell redox homeostasis"/>
    <property type="evidence" value="ECO:0007669"/>
    <property type="project" value="TreeGrafter"/>
</dbReference>
<name>A0A1G2LNZ4_9BACT</name>
<reference evidence="2 3" key="1">
    <citation type="journal article" date="2016" name="Nat. Commun.">
        <title>Thousands of microbial genomes shed light on interconnected biogeochemical processes in an aquifer system.</title>
        <authorList>
            <person name="Anantharaman K."/>
            <person name="Brown C.T."/>
            <person name="Hug L.A."/>
            <person name="Sharon I."/>
            <person name="Castelle C.J."/>
            <person name="Probst A.J."/>
            <person name="Thomas B.C."/>
            <person name="Singh A."/>
            <person name="Wilkins M.J."/>
            <person name="Karaoz U."/>
            <person name="Brodie E.L."/>
            <person name="Williams K.H."/>
            <person name="Hubbard S.S."/>
            <person name="Banfield J.F."/>
        </authorList>
    </citation>
    <scope>NUCLEOTIDE SEQUENCE [LARGE SCALE GENOMIC DNA]</scope>
</reference>
<sequence>MKKVKIYTTPSCVYCRQAKEFFKEKGVGYEEFDVSVNAEKREEVIQKSGQMGVPVVDIEGEIIVGFDKNKISGLLELS</sequence>
<evidence type="ECO:0000313" key="3">
    <source>
        <dbReference type="Proteomes" id="UP000178302"/>
    </source>
</evidence>
<gene>
    <name evidence="2" type="ORF">A2909_00395</name>
</gene>
<organism evidence="2 3">
    <name type="scientific">Candidatus Tagabacteria bacterium RIFCSPLOWO2_01_FULL_39_11</name>
    <dbReference type="NCBI Taxonomy" id="1802295"/>
    <lineage>
        <taxon>Bacteria</taxon>
        <taxon>Candidatus Tagaibacteriota</taxon>
    </lineage>
</organism>
<dbReference type="InterPro" id="IPR002109">
    <property type="entry name" value="Glutaredoxin"/>
</dbReference>
<dbReference type="InterPro" id="IPR036249">
    <property type="entry name" value="Thioredoxin-like_sf"/>
</dbReference>